<feature type="compositionally biased region" description="Basic residues" evidence="1">
    <location>
        <begin position="227"/>
        <end position="247"/>
    </location>
</feature>
<evidence type="ECO:0000313" key="3">
    <source>
        <dbReference type="Proteomes" id="UP000015241"/>
    </source>
</evidence>
<dbReference type="eggNOG" id="ENOG502SINH">
    <property type="taxonomic scope" value="Eukaryota"/>
</dbReference>
<dbReference type="AlphaFoldDB" id="S8DHA4"/>
<organism evidence="2 3">
    <name type="scientific">Fomitopsis schrenkii</name>
    <name type="common">Brown rot fungus</name>
    <dbReference type="NCBI Taxonomy" id="2126942"/>
    <lineage>
        <taxon>Eukaryota</taxon>
        <taxon>Fungi</taxon>
        <taxon>Dikarya</taxon>
        <taxon>Basidiomycota</taxon>
        <taxon>Agaricomycotina</taxon>
        <taxon>Agaricomycetes</taxon>
        <taxon>Polyporales</taxon>
        <taxon>Fomitopsis</taxon>
    </lineage>
</organism>
<dbReference type="STRING" id="743788.S8DHA4"/>
<dbReference type="Proteomes" id="UP000015241">
    <property type="component" value="Unassembled WGS sequence"/>
</dbReference>
<feature type="region of interest" description="Disordered" evidence="1">
    <location>
        <begin position="188"/>
        <end position="276"/>
    </location>
</feature>
<name>S8DHA4_FOMSC</name>
<protein>
    <submittedName>
        <fullName evidence="2">Uncharacterized protein</fullName>
    </submittedName>
</protein>
<evidence type="ECO:0000313" key="2">
    <source>
        <dbReference type="EMBL" id="EPS92916.1"/>
    </source>
</evidence>
<keyword evidence="3" id="KW-1185">Reference proteome</keyword>
<dbReference type="OrthoDB" id="2802774at2759"/>
<accession>S8DHA4</accession>
<dbReference type="InParanoid" id="S8DHA4"/>
<dbReference type="EMBL" id="KE504321">
    <property type="protein sequence ID" value="EPS92916.1"/>
    <property type="molecule type" value="Genomic_DNA"/>
</dbReference>
<evidence type="ECO:0000256" key="1">
    <source>
        <dbReference type="SAM" id="MobiDB-lite"/>
    </source>
</evidence>
<dbReference type="HOGENOM" id="CLU_003921_6_0_1"/>
<proteinExistence type="predicted"/>
<gene>
    <name evidence="2" type="ORF">FOMPIDRAFT_1033873</name>
</gene>
<reference evidence="2 3" key="1">
    <citation type="journal article" date="2012" name="Science">
        <title>The Paleozoic origin of enzymatic lignin decomposition reconstructed from 31 fungal genomes.</title>
        <authorList>
            <person name="Floudas D."/>
            <person name="Binder M."/>
            <person name="Riley R."/>
            <person name="Barry K."/>
            <person name="Blanchette R.A."/>
            <person name="Henrissat B."/>
            <person name="Martinez A.T."/>
            <person name="Otillar R."/>
            <person name="Spatafora J.W."/>
            <person name="Yadav J.S."/>
            <person name="Aerts A."/>
            <person name="Benoit I."/>
            <person name="Boyd A."/>
            <person name="Carlson A."/>
            <person name="Copeland A."/>
            <person name="Coutinho P.M."/>
            <person name="de Vries R.P."/>
            <person name="Ferreira P."/>
            <person name="Findley K."/>
            <person name="Foster B."/>
            <person name="Gaskell J."/>
            <person name="Glotzer D."/>
            <person name="Gorecki P."/>
            <person name="Heitman J."/>
            <person name="Hesse C."/>
            <person name="Hori C."/>
            <person name="Igarashi K."/>
            <person name="Jurgens J.A."/>
            <person name="Kallen N."/>
            <person name="Kersten P."/>
            <person name="Kohler A."/>
            <person name="Kuees U."/>
            <person name="Kumar T.K.A."/>
            <person name="Kuo A."/>
            <person name="LaButti K."/>
            <person name="Larrondo L.F."/>
            <person name="Lindquist E."/>
            <person name="Ling A."/>
            <person name="Lombard V."/>
            <person name="Lucas S."/>
            <person name="Lundell T."/>
            <person name="Martin R."/>
            <person name="McLaughlin D.J."/>
            <person name="Morgenstern I."/>
            <person name="Morin E."/>
            <person name="Murat C."/>
            <person name="Nagy L.G."/>
            <person name="Nolan M."/>
            <person name="Ohm R.A."/>
            <person name="Patyshakuliyeva A."/>
            <person name="Rokas A."/>
            <person name="Ruiz-Duenas F.J."/>
            <person name="Sabat G."/>
            <person name="Salamov A."/>
            <person name="Samejima M."/>
            <person name="Schmutz J."/>
            <person name="Slot J.C."/>
            <person name="St John F."/>
            <person name="Stenlid J."/>
            <person name="Sun H."/>
            <person name="Sun S."/>
            <person name="Syed K."/>
            <person name="Tsang A."/>
            <person name="Wiebenga A."/>
            <person name="Young D."/>
            <person name="Pisabarro A."/>
            <person name="Eastwood D.C."/>
            <person name="Martin F."/>
            <person name="Cullen D."/>
            <person name="Grigoriev I.V."/>
            <person name="Hibbett D.S."/>
        </authorList>
    </citation>
    <scope>NUCLEOTIDE SEQUENCE</scope>
    <source>
        <strain evidence="3">FP-58527</strain>
    </source>
</reference>
<sequence>MPLKGSKHAPKTFKGQFYYVKEFIEDYEALITANNVKEEKDKVKLILRYCSYPVVEVIETLNHYTTPNWGELKKELLSIYDSEQLDQRYTKKHLQKIYRKSRQGKMTSLSHVKAYYRTFQRVAGFLLNKDKITSKEYNLSFWKGIPKSTRPKVEAIMIRKNATIDLTKPQEVTKVMEALKELFKRNRFDDEESSDSDSEKSSSSDSEESEDSSSASEYPKGYVSPARKIKNANKNKKQEKKTHKKHTRQEEEEESDNPPGIQTRPRNCPDNPQAGI</sequence>